<accession>A0ACB8QSK5</accession>
<keyword evidence="2" id="KW-1185">Reference proteome</keyword>
<sequence length="350" mass="35719">MFGFIAFAALPLSVSGAVTYTATYTPQNAPNRSEQGQTGTNKCGTGYNQTSICQNAYQPGPNSDIGNTERIEVSWCTQAGYGTRIIPDGSIQGAHFVQTPDYVQVTGWGDLTKLNILKGDAGGELDPHGADGNGNPIGGLVFSSAFTGTLTQLHEWTNFMSATEFCFRGCKDGSKAPALCQHIYDEMGCMWNMPGNYDVGSFDNCQGDSGEPMGVYGTSTFHQGDAFTPDAHPAPSKSSCVPVATISNSLPLSSGASTVSSTVSASTPISASGASSTSSSAVSSSSSSPSASAPSQASATSTSAPSVSRTGSISTPLASQTSSPSTSHALKSAAPRFFVVAAAIAALVSF</sequence>
<evidence type="ECO:0000313" key="1">
    <source>
        <dbReference type="EMBL" id="KAI0034668.1"/>
    </source>
</evidence>
<proteinExistence type="predicted"/>
<reference evidence="1" key="1">
    <citation type="submission" date="2021-02" db="EMBL/GenBank/DDBJ databases">
        <authorList>
            <consortium name="DOE Joint Genome Institute"/>
            <person name="Ahrendt S."/>
            <person name="Looney B.P."/>
            <person name="Miyauchi S."/>
            <person name="Morin E."/>
            <person name="Drula E."/>
            <person name="Courty P.E."/>
            <person name="Chicoki N."/>
            <person name="Fauchery L."/>
            <person name="Kohler A."/>
            <person name="Kuo A."/>
            <person name="Labutti K."/>
            <person name="Pangilinan J."/>
            <person name="Lipzen A."/>
            <person name="Riley R."/>
            <person name="Andreopoulos W."/>
            <person name="He G."/>
            <person name="Johnson J."/>
            <person name="Barry K.W."/>
            <person name="Grigoriev I.V."/>
            <person name="Nagy L."/>
            <person name="Hibbett D."/>
            <person name="Henrissat B."/>
            <person name="Matheny P.B."/>
            <person name="Labbe J."/>
            <person name="Martin F."/>
        </authorList>
    </citation>
    <scope>NUCLEOTIDE SEQUENCE</scope>
    <source>
        <strain evidence="1">EC-137</strain>
    </source>
</reference>
<reference evidence="1" key="2">
    <citation type="journal article" date="2022" name="New Phytol.">
        <title>Evolutionary transition to the ectomycorrhizal habit in the genomes of a hyperdiverse lineage of mushroom-forming fungi.</title>
        <authorList>
            <person name="Looney B."/>
            <person name="Miyauchi S."/>
            <person name="Morin E."/>
            <person name="Drula E."/>
            <person name="Courty P.E."/>
            <person name="Kohler A."/>
            <person name="Kuo A."/>
            <person name="LaButti K."/>
            <person name="Pangilinan J."/>
            <person name="Lipzen A."/>
            <person name="Riley R."/>
            <person name="Andreopoulos W."/>
            <person name="He G."/>
            <person name="Johnson J."/>
            <person name="Nolan M."/>
            <person name="Tritt A."/>
            <person name="Barry K.W."/>
            <person name="Grigoriev I.V."/>
            <person name="Nagy L.G."/>
            <person name="Hibbett D."/>
            <person name="Henrissat B."/>
            <person name="Matheny P.B."/>
            <person name="Labbe J."/>
            <person name="Martin F.M."/>
        </authorList>
    </citation>
    <scope>NUCLEOTIDE SEQUENCE</scope>
    <source>
        <strain evidence="1">EC-137</strain>
    </source>
</reference>
<dbReference type="EMBL" id="MU273496">
    <property type="protein sequence ID" value="KAI0034668.1"/>
    <property type="molecule type" value="Genomic_DNA"/>
</dbReference>
<protein>
    <submittedName>
        <fullName evidence="1">Uncharacterized protein</fullName>
    </submittedName>
</protein>
<name>A0ACB8QSK5_9AGAM</name>
<evidence type="ECO:0000313" key="2">
    <source>
        <dbReference type="Proteomes" id="UP000814128"/>
    </source>
</evidence>
<comment type="caution">
    <text evidence="1">The sequence shown here is derived from an EMBL/GenBank/DDBJ whole genome shotgun (WGS) entry which is preliminary data.</text>
</comment>
<dbReference type="Proteomes" id="UP000814128">
    <property type="component" value="Unassembled WGS sequence"/>
</dbReference>
<organism evidence="1 2">
    <name type="scientific">Vararia minispora EC-137</name>
    <dbReference type="NCBI Taxonomy" id="1314806"/>
    <lineage>
        <taxon>Eukaryota</taxon>
        <taxon>Fungi</taxon>
        <taxon>Dikarya</taxon>
        <taxon>Basidiomycota</taxon>
        <taxon>Agaricomycotina</taxon>
        <taxon>Agaricomycetes</taxon>
        <taxon>Russulales</taxon>
        <taxon>Lachnocladiaceae</taxon>
        <taxon>Vararia</taxon>
    </lineage>
</organism>
<gene>
    <name evidence="1" type="ORF">K488DRAFT_68950</name>
</gene>